<organism evidence="3 4">
    <name type="scientific">Macrostomum lignano</name>
    <dbReference type="NCBI Taxonomy" id="282301"/>
    <lineage>
        <taxon>Eukaryota</taxon>
        <taxon>Metazoa</taxon>
        <taxon>Spiralia</taxon>
        <taxon>Lophotrochozoa</taxon>
        <taxon>Platyhelminthes</taxon>
        <taxon>Rhabditophora</taxon>
        <taxon>Macrostomorpha</taxon>
        <taxon>Macrostomida</taxon>
        <taxon>Macrostomidae</taxon>
        <taxon>Macrostomum</taxon>
    </lineage>
</organism>
<evidence type="ECO:0000313" key="3">
    <source>
        <dbReference type="EMBL" id="PAA82524.1"/>
    </source>
</evidence>
<dbReference type="EMBL" id="NIVC01004000">
    <property type="protein sequence ID" value="PAA48999.1"/>
    <property type="molecule type" value="Genomic_DNA"/>
</dbReference>
<feature type="signal peptide" evidence="1">
    <location>
        <begin position="1"/>
        <end position="19"/>
    </location>
</feature>
<evidence type="ECO:0000313" key="4">
    <source>
        <dbReference type="Proteomes" id="UP000215902"/>
    </source>
</evidence>
<accession>A0A267GAY2</accession>
<feature type="chain" id="PRO_5011916185" evidence="1">
    <location>
        <begin position="20"/>
        <end position="195"/>
    </location>
</feature>
<evidence type="ECO:0000313" key="2">
    <source>
        <dbReference type="EMBL" id="PAA48999.1"/>
    </source>
</evidence>
<comment type="caution">
    <text evidence="3">The sequence shown here is derived from an EMBL/GenBank/DDBJ whole genome shotgun (WGS) entry which is preliminary data.</text>
</comment>
<reference evidence="3 4" key="1">
    <citation type="submission" date="2017-06" db="EMBL/GenBank/DDBJ databases">
        <title>A platform for efficient transgenesis in Macrostomum lignano, a flatworm model organism for stem cell research.</title>
        <authorList>
            <person name="Berezikov E."/>
        </authorList>
    </citation>
    <scope>NUCLEOTIDE SEQUENCE [LARGE SCALE GENOMIC DNA]</scope>
    <source>
        <strain evidence="3">DV1</strain>
        <tissue evidence="3">Whole organism</tissue>
    </source>
</reference>
<name>A0A267GAY2_9PLAT</name>
<proteinExistence type="predicted"/>
<sequence length="195" mass="19914">MRTQSFIAIYFILLTIVSQFPSGGQCCPKAVKSLKSRAKSFFKLKSAKKAGDAPGNANRKSSVTDMDNPGCKNPFFPCNEGGLVKSVGKKAGAAQKGKSKKSADLDNPGCQNPFLPCKKSGGFFKRAGGAIGPHKKKIGFIGAGAATTGLAATGAAGIALSKSGKSDPTAQTIDPDRTGLAGGAKAYLGIDKQTA</sequence>
<dbReference type="EMBL" id="NIVC01000464">
    <property type="protein sequence ID" value="PAA82524.1"/>
    <property type="molecule type" value="Genomic_DNA"/>
</dbReference>
<keyword evidence="1" id="KW-0732">Signal</keyword>
<gene>
    <name evidence="2" type="ORF">BOX15_Mlig010768g2</name>
    <name evidence="3" type="ORF">BOX15_Mlig010768g3</name>
</gene>
<protein>
    <submittedName>
        <fullName evidence="3">Uncharacterized protein</fullName>
    </submittedName>
</protein>
<dbReference type="Proteomes" id="UP000215902">
    <property type="component" value="Unassembled WGS sequence"/>
</dbReference>
<keyword evidence="4" id="KW-1185">Reference proteome</keyword>
<evidence type="ECO:0000256" key="1">
    <source>
        <dbReference type="SAM" id="SignalP"/>
    </source>
</evidence>
<dbReference type="AlphaFoldDB" id="A0A267GAY2"/>